<keyword evidence="2" id="KW-1185">Reference proteome</keyword>
<dbReference type="EMBL" id="JAENIK010000001">
    <property type="protein sequence ID" value="MBK1814062.1"/>
    <property type="molecule type" value="Genomic_DNA"/>
</dbReference>
<evidence type="ECO:0000313" key="2">
    <source>
        <dbReference type="Proteomes" id="UP000600139"/>
    </source>
</evidence>
<name>A0A934QZT0_9BACT</name>
<dbReference type="Proteomes" id="UP000600139">
    <property type="component" value="Unassembled WGS sequence"/>
</dbReference>
<proteinExistence type="predicted"/>
<sequence length="47" mass="5466">MIILLFLIAMVAITFSPFIVERFGGIKVWSIQAYRWKTFIGECLRGE</sequence>
<accession>A0A934QZT0</accession>
<protein>
    <submittedName>
        <fullName evidence="1">Uncharacterized protein</fullName>
    </submittedName>
</protein>
<dbReference type="RefSeq" id="WP_200349028.1">
    <property type="nucleotide sequence ID" value="NZ_JAENIK010000001.1"/>
</dbReference>
<gene>
    <name evidence="1" type="ORF">JIN84_00375</name>
</gene>
<dbReference type="AlphaFoldDB" id="A0A934QZT0"/>
<comment type="caution">
    <text evidence="1">The sequence shown here is derived from an EMBL/GenBank/DDBJ whole genome shotgun (WGS) entry which is preliminary data.</text>
</comment>
<reference evidence="1" key="1">
    <citation type="submission" date="2021-01" db="EMBL/GenBank/DDBJ databases">
        <title>Modified the classification status of verrucomicrobia.</title>
        <authorList>
            <person name="Feng X."/>
        </authorList>
    </citation>
    <scope>NUCLEOTIDE SEQUENCE</scope>
    <source>
        <strain evidence="1">JCM 18052</strain>
    </source>
</reference>
<evidence type="ECO:0000313" key="1">
    <source>
        <dbReference type="EMBL" id="MBK1814062.1"/>
    </source>
</evidence>
<organism evidence="1 2">
    <name type="scientific">Luteolibacter yonseiensis</name>
    <dbReference type="NCBI Taxonomy" id="1144680"/>
    <lineage>
        <taxon>Bacteria</taxon>
        <taxon>Pseudomonadati</taxon>
        <taxon>Verrucomicrobiota</taxon>
        <taxon>Verrucomicrobiia</taxon>
        <taxon>Verrucomicrobiales</taxon>
        <taxon>Verrucomicrobiaceae</taxon>
        <taxon>Luteolibacter</taxon>
    </lineage>
</organism>